<comment type="caution">
    <text evidence="3">The sequence shown here is derived from an EMBL/GenBank/DDBJ whole genome shotgun (WGS) entry which is preliminary data.</text>
</comment>
<dbReference type="STRING" id="2018661.A0A2A2JMG8"/>
<keyword evidence="1" id="KW-0732">Signal</keyword>
<dbReference type="PANTHER" id="PTHR37442">
    <property type="entry name" value="F18A1.7 PROTEIN-RELATED"/>
    <property type="match status" value="1"/>
</dbReference>
<evidence type="ECO:0000313" key="3">
    <source>
        <dbReference type="EMBL" id="PAV62873.1"/>
    </source>
</evidence>
<name>A0A2A2JMG8_9BILA</name>
<gene>
    <name evidence="3" type="ORF">WR25_15936</name>
</gene>
<sequence length="512" mass="56899">MWSLLWTLAFLGAVSPNVVPPKSPLDQPAIVIDKNFPLNPTARALPGIEGFDPTKWFAQDELEIAGAKEALQNMSPCVSECSRGMLTALDLFMGDTRMKERFDHICKEYIASVICIEKEPCQNDTFWYTFTAGMRYMCIEQSGAFGVAMDCIDDSTADVQDQCDDQCEVKRTMMEYFMRSDLGNAMMTQLLKLGQDMGQRISAGQTIFPAPESVSFADISQQFGKMSTVEQQRFAQQLGDPNRMVNGFKDFSRTMCSLSECVLECARTAYNRACNSTAAGELLSEMFVRPIAKGQQAFNKHVGLLRPFINYVSPTECNFLFNEKALRKHRIDDMTNSALQERHGSLDLKSYQSELTEAEVEEQVMKPILASLAPVSGSLLPINIVNDAVASSAGMRAMPSGPRPTGAQLEAMIDELYDGNQMSNSDAQIMLKSAPTFVEEEFNSGENPSTCNSDIPEEKLRLLDVFDDEHTVFLHLDEAKLLRMKGAKNSTNGTKEELQINTHIGTLACRIL</sequence>
<evidence type="ECO:0000259" key="2">
    <source>
        <dbReference type="Pfam" id="PF15481"/>
    </source>
</evidence>
<evidence type="ECO:0000313" key="4">
    <source>
        <dbReference type="Proteomes" id="UP000218231"/>
    </source>
</evidence>
<reference evidence="3 4" key="1">
    <citation type="journal article" date="2017" name="Curr. Biol.">
        <title>Genome architecture and evolution of a unichromosomal asexual nematode.</title>
        <authorList>
            <person name="Fradin H."/>
            <person name="Zegar C."/>
            <person name="Gutwein M."/>
            <person name="Lucas J."/>
            <person name="Kovtun M."/>
            <person name="Corcoran D."/>
            <person name="Baugh L.R."/>
            <person name="Kiontke K."/>
            <person name="Gunsalus K."/>
            <person name="Fitch D.H."/>
            <person name="Piano F."/>
        </authorList>
    </citation>
    <scope>NUCLEOTIDE SEQUENCE [LARGE SCALE GENOMIC DNA]</scope>
    <source>
        <strain evidence="3">PF1309</strain>
    </source>
</reference>
<dbReference type="PANTHER" id="PTHR37442:SF2">
    <property type="entry name" value="CHONDROITIN PROTEOGLYCAN 4"/>
    <property type="match status" value="1"/>
</dbReference>
<dbReference type="EMBL" id="LIAE01010341">
    <property type="protein sequence ID" value="PAV62873.1"/>
    <property type="molecule type" value="Genomic_DNA"/>
</dbReference>
<feature type="signal peptide" evidence="1">
    <location>
        <begin position="1"/>
        <end position="16"/>
    </location>
</feature>
<dbReference type="Pfam" id="PF15481">
    <property type="entry name" value="CPG4"/>
    <property type="match status" value="1"/>
</dbReference>
<dbReference type="InterPro" id="IPR029153">
    <property type="entry name" value="CPG4"/>
</dbReference>
<organism evidence="3 4">
    <name type="scientific">Diploscapter pachys</name>
    <dbReference type="NCBI Taxonomy" id="2018661"/>
    <lineage>
        <taxon>Eukaryota</taxon>
        <taxon>Metazoa</taxon>
        <taxon>Ecdysozoa</taxon>
        <taxon>Nematoda</taxon>
        <taxon>Chromadorea</taxon>
        <taxon>Rhabditida</taxon>
        <taxon>Rhabditina</taxon>
        <taxon>Rhabditomorpha</taxon>
        <taxon>Rhabditoidea</taxon>
        <taxon>Rhabditidae</taxon>
        <taxon>Diploscapter</taxon>
    </lineage>
</organism>
<dbReference type="AlphaFoldDB" id="A0A2A2JMG8"/>
<evidence type="ECO:0000256" key="1">
    <source>
        <dbReference type="SAM" id="SignalP"/>
    </source>
</evidence>
<feature type="domain" description="Chondroitin proteoglycan 4" evidence="2">
    <location>
        <begin position="77"/>
        <end position="169"/>
    </location>
</feature>
<proteinExistence type="predicted"/>
<dbReference type="InterPro" id="IPR053123">
    <property type="entry name" value="CPG4-like"/>
</dbReference>
<dbReference type="OrthoDB" id="5854862at2759"/>
<protein>
    <recommendedName>
        <fullName evidence="2">Chondroitin proteoglycan 4 domain-containing protein</fullName>
    </recommendedName>
</protein>
<dbReference type="Proteomes" id="UP000218231">
    <property type="component" value="Unassembled WGS sequence"/>
</dbReference>
<feature type="chain" id="PRO_5012629713" description="Chondroitin proteoglycan 4 domain-containing protein" evidence="1">
    <location>
        <begin position="17"/>
        <end position="512"/>
    </location>
</feature>
<keyword evidence="4" id="KW-1185">Reference proteome</keyword>
<accession>A0A2A2JMG8</accession>